<accession>A0ABS0I6T9</accession>
<evidence type="ECO:0000313" key="1">
    <source>
        <dbReference type="EMBL" id="MBF9222660.1"/>
    </source>
</evidence>
<proteinExistence type="predicted"/>
<dbReference type="EMBL" id="JADQDM010000008">
    <property type="protein sequence ID" value="MBF9222660.1"/>
    <property type="molecule type" value="Genomic_DNA"/>
</dbReference>
<name>A0ABS0I6T9_9BACT</name>
<comment type="caution">
    <text evidence="1">The sequence shown here is derived from an EMBL/GenBank/DDBJ whole genome shotgun (WGS) entry which is preliminary data.</text>
</comment>
<keyword evidence="2" id="KW-1185">Reference proteome</keyword>
<reference evidence="1 2" key="1">
    <citation type="submission" date="2020-11" db="EMBL/GenBank/DDBJ databases">
        <authorList>
            <person name="Kim M.K."/>
        </authorList>
    </citation>
    <scope>NUCLEOTIDE SEQUENCE [LARGE SCALE GENOMIC DNA]</scope>
    <source>
        <strain evidence="1 2">BT662</strain>
    </source>
</reference>
<gene>
    <name evidence="1" type="ORF">I2H31_16265</name>
</gene>
<protein>
    <recommendedName>
        <fullName evidence="3">DUF2441 domain-containing protein</fullName>
    </recommendedName>
</protein>
<organism evidence="1 2">
    <name type="scientific">Hymenobacter ruricola</name>
    <dbReference type="NCBI Taxonomy" id="2791023"/>
    <lineage>
        <taxon>Bacteria</taxon>
        <taxon>Pseudomonadati</taxon>
        <taxon>Bacteroidota</taxon>
        <taxon>Cytophagia</taxon>
        <taxon>Cytophagales</taxon>
        <taxon>Hymenobacteraceae</taxon>
        <taxon>Hymenobacter</taxon>
    </lineage>
</organism>
<evidence type="ECO:0000313" key="2">
    <source>
        <dbReference type="Proteomes" id="UP000618931"/>
    </source>
</evidence>
<dbReference type="Proteomes" id="UP000618931">
    <property type="component" value="Unassembled WGS sequence"/>
</dbReference>
<evidence type="ECO:0008006" key="3">
    <source>
        <dbReference type="Google" id="ProtNLM"/>
    </source>
</evidence>
<sequence>MRIEFAVRKTTYYKHKITKGMNVNFDNIYEHIISINDSHLKWRFTEDKFNKLPNEHLHQVNPLDKAASRFLWEFIMQTNLHDDIPFKKGLFRVTDKARILDNNRDEVKKWLYQRGFAFDKPVFLSWQPTEAAIIPWKILVKYFDSFYYGSADDLTVIDQSLNWSLLFYHEDEIYFGTNTKYVASKTFEDTDFIW</sequence>